<keyword evidence="4" id="KW-1185">Reference proteome</keyword>
<dbReference type="KEGG" id="mcos:GM418_10135"/>
<dbReference type="Pfam" id="PF06580">
    <property type="entry name" value="His_kinase"/>
    <property type="match status" value="1"/>
</dbReference>
<feature type="transmembrane region" description="Helical" evidence="1">
    <location>
        <begin position="767"/>
        <end position="786"/>
    </location>
</feature>
<dbReference type="PANTHER" id="PTHR34220:SF7">
    <property type="entry name" value="SENSOR HISTIDINE KINASE YPDA"/>
    <property type="match status" value="1"/>
</dbReference>
<keyword evidence="1" id="KW-1133">Transmembrane helix</keyword>
<sequence length="1006" mass="117575">MKAKLAVPMFIILFSSFYGIAQNEPIRLIPEFGKQTIYESTELTYILSDDNEKQNRFIKKKTYELKFDKFGPENKEVLKVNITKNTLEKPDQPTPEVKDYRFPYFQEAFPENTSPDFTETLLSRLTLEYSFDFETSTIELLNLEELLMEARKILREKGLSPGKIDNRIVDFNEKIIPATTSQIQQIFQIPQASFSGSLNIKNFDIHLSLEKPWAYLKQKRWEKEPGLYSKEIVYEVEKRYLKKYNTVEIDSVKYPILFENKKYNLKHTENDISLKVSKTIPQNRFTISGKIENLRNKKITLAVLRSPFGTQLFEESVFLDENNSFQIETELNHPQLIYLQFGNINSPGNLPMMAFYAEPGSRIHFEATGETFPWEVTFSEDFAGTSKLLYDWRKEYNIFNQRLDWSTLSFFSSDLSYSDFTKAFNNLSSPNKNNVEQHAFEFVKNETKAYLFNILIYYLSMEEWSRSASNGRVRFEEIGEEGFLKMKNILDTTNIYDFYNEYGIHSRQLAGSYVNYFFKKNKIIDELGFPEFAAIPILSSYIFHNDLPYQVEATKSILAGHALYSVLTELLLREKSDISNQPNQFESYTQQKADEYLNLMTRVCNDKGFISSIKEIIDNQQNWEDEIFVPSNKFFNENAEPVYMSDFFGDKPTIFYIANNWSAERYFWDDLANENPEINFVLVMEGSNIQEWLDYEKRAEPVAHQLFLINEDVKLRDIFKSNSRHFILYDKNGVRIGFAGNAVTARDMAKKSLNAPSKQLNKSQLKTIIIVLLILLTLLILSLLIWRWRVRQRFRKEQQQRRLRELELTAIRSQMNPHFLFNSLNSVQNLVQQNKGREAHLYLADFAGLIRKVLQNSEKEEVSLAEELEMINQYLNLEKLRFDFDFTISVEDKIDTNNTMVPSMLLQPFAENAVIHGLQNKTGYRQLKIEVARDKSGIKITIEDNGVGREAAKNIAKAKNGKGSKLMKDRLEILQEKHGEKYHLETIDLTENDIGTRVEIQIPDER</sequence>
<keyword evidence="1" id="KW-0812">Transmembrane</keyword>
<dbReference type="PANTHER" id="PTHR34220">
    <property type="entry name" value="SENSOR HISTIDINE KINASE YPDA"/>
    <property type="match status" value="1"/>
</dbReference>
<dbReference type="GO" id="GO:0016020">
    <property type="term" value="C:membrane"/>
    <property type="evidence" value="ECO:0007669"/>
    <property type="project" value="InterPro"/>
</dbReference>
<dbReference type="EMBL" id="CP046401">
    <property type="protein sequence ID" value="QGY44001.1"/>
    <property type="molecule type" value="Genomic_DNA"/>
</dbReference>
<dbReference type="InterPro" id="IPR036890">
    <property type="entry name" value="HATPase_C_sf"/>
</dbReference>
<organism evidence="3 4">
    <name type="scientific">Maribellus comscasis</name>
    <dbReference type="NCBI Taxonomy" id="2681766"/>
    <lineage>
        <taxon>Bacteria</taxon>
        <taxon>Pseudomonadati</taxon>
        <taxon>Bacteroidota</taxon>
        <taxon>Bacteroidia</taxon>
        <taxon>Marinilabiliales</taxon>
        <taxon>Prolixibacteraceae</taxon>
        <taxon>Maribellus</taxon>
    </lineage>
</organism>
<protein>
    <submittedName>
        <fullName evidence="3">DUF4369 domain-containing protein</fullName>
    </submittedName>
</protein>
<evidence type="ECO:0000313" key="3">
    <source>
        <dbReference type="EMBL" id="QGY44001.1"/>
    </source>
</evidence>
<dbReference type="InterPro" id="IPR050640">
    <property type="entry name" value="Bact_2-comp_sensor_kinase"/>
</dbReference>
<feature type="domain" description="Signal transduction histidine kinase internal region" evidence="2">
    <location>
        <begin position="807"/>
        <end position="883"/>
    </location>
</feature>
<evidence type="ECO:0000256" key="1">
    <source>
        <dbReference type="SAM" id="Phobius"/>
    </source>
</evidence>
<accession>A0A6I6JNI1</accession>
<dbReference type="Proteomes" id="UP000428260">
    <property type="component" value="Chromosome"/>
</dbReference>
<evidence type="ECO:0000313" key="4">
    <source>
        <dbReference type="Proteomes" id="UP000428260"/>
    </source>
</evidence>
<dbReference type="InterPro" id="IPR010559">
    <property type="entry name" value="Sig_transdc_His_kin_internal"/>
</dbReference>
<proteinExistence type="predicted"/>
<gene>
    <name evidence="3" type="ORF">GM418_10135</name>
</gene>
<evidence type="ECO:0000259" key="2">
    <source>
        <dbReference type="Pfam" id="PF06580"/>
    </source>
</evidence>
<name>A0A6I6JNI1_9BACT</name>
<reference evidence="3 4" key="1">
    <citation type="submission" date="2019-11" db="EMBL/GenBank/DDBJ databases">
        <authorList>
            <person name="Zheng R.K."/>
            <person name="Sun C.M."/>
        </authorList>
    </citation>
    <scope>NUCLEOTIDE SEQUENCE [LARGE SCALE GENOMIC DNA]</scope>
    <source>
        <strain evidence="3 4">WC007</strain>
    </source>
</reference>
<keyword evidence="1" id="KW-0472">Membrane</keyword>
<dbReference type="SUPFAM" id="SSF55874">
    <property type="entry name" value="ATPase domain of HSP90 chaperone/DNA topoisomerase II/histidine kinase"/>
    <property type="match status" value="1"/>
</dbReference>
<dbReference type="RefSeq" id="WP_158865688.1">
    <property type="nucleotide sequence ID" value="NZ_CP046401.1"/>
</dbReference>
<dbReference type="AlphaFoldDB" id="A0A6I6JNI1"/>
<dbReference type="GO" id="GO:0000155">
    <property type="term" value="F:phosphorelay sensor kinase activity"/>
    <property type="evidence" value="ECO:0007669"/>
    <property type="project" value="InterPro"/>
</dbReference>
<dbReference type="Gene3D" id="3.30.565.10">
    <property type="entry name" value="Histidine kinase-like ATPase, C-terminal domain"/>
    <property type="match status" value="1"/>
</dbReference>